<evidence type="ECO:0000313" key="1">
    <source>
        <dbReference type="EMBL" id="RAR60215.1"/>
    </source>
</evidence>
<dbReference type="RefSeq" id="WP_092524167.1">
    <property type="nucleotide sequence ID" value="NZ_FNCI01000003.1"/>
</dbReference>
<keyword evidence="3" id="KW-1185">Reference proteome</keyword>
<reference evidence="2 3" key="1">
    <citation type="submission" date="2016-10" db="EMBL/GenBank/DDBJ databases">
        <authorList>
            <person name="de Groot N.N."/>
        </authorList>
    </citation>
    <scope>NUCLEOTIDE SEQUENCE [LARGE SCALE GENOMIC DNA]</scope>
    <source>
        <strain evidence="2 3">BH539</strain>
    </source>
</reference>
<dbReference type="AlphaFoldDB" id="A0A1G7QLP6"/>
<evidence type="ECO:0000313" key="3">
    <source>
        <dbReference type="Proteomes" id="UP000198641"/>
    </source>
</evidence>
<evidence type="ECO:0008006" key="5">
    <source>
        <dbReference type="Google" id="ProtNLM"/>
    </source>
</evidence>
<reference evidence="1 4" key="2">
    <citation type="submission" date="2018-06" db="EMBL/GenBank/DDBJ databases">
        <title>Comparative analysis of microorganisms from saline springs in Andes Mountain Range, Colombia.</title>
        <authorList>
            <person name="Rubin E."/>
        </authorList>
    </citation>
    <scope>NUCLEOTIDE SEQUENCE [LARGE SCALE GENOMIC DNA]</scope>
    <source>
        <strain evidence="1 4">USBA-857</strain>
    </source>
</reference>
<dbReference type="Proteomes" id="UP000198641">
    <property type="component" value="Unassembled WGS sequence"/>
</dbReference>
<evidence type="ECO:0000313" key="4">
    <source>
        <dbReference type="Proteomes" id="UP000249700"/>
    </source>
</evidence>
<dbReference type="EMBL" id="QLSX01000007">
    <property type="protein sequence ID" value="RAR60215.1"/>
    <property type="molecule type" value="Genomic_DNA"/>
</dbReference>
<dbReference type="EMBL" id="FNCI01000003">
    <property type="protein sequence ID" value="SDF98819.1"/>
    <property type="molecule type" value="Genomic_DNA"/>
</dbReference>
<protein>
    <recommendedName>
        <fullName evidence="5">Phasin protein</fullName>
    </recommendedName>
</protein>
<proteinExistence type="predicted"/>
<organism evidence="2 3">
    <name type="scientific">Onishia taeanensis</name>
    <dbReference type="NCBI Taxonomy" id="284577"/>
    <lineage>
        <taxon>Bacteria</taxon>
        <taxon>Pseudomonadati</taxon>
        <taxon>Pseudomonadota</taxon>
        <taxon>Gammaproteobacteria</taxon>
        <taxon>Oceanospirillales</taxon>
        <taxon>Halomonadaceae</taxon>
        <taxon>Onishia</taxon>
    </lineage>
</organism>
<dbReference type="Proteomes" id="UP000249700">
    <property type="component" value="Unassembled WGS sequence"/>
</dbReference>
<evidence type="ECO:0000313" key="2">
    <source>
        <dbReference type="EMBL" id="SDF98819.1"/>
    </source>
</evidence>
<name>A0A1G7QLP6_9GAMM</name>
<dbReference type="OrthoDB" id="6166816at2"/>
<sequence>MISKPENIAEFPVAVRDASAPVIDWWVHHWMGAANPVVRMQVAWMETLFDAMQMEAELLTACATSQQEIIKCLSDQQTLKDPSVLGSCYQDAIEDFVNAHLNRMNRVNEMALDFRQRVWEEI</sequence>
<gene>
    <name evidence="1" type="ORF">BCL93_10718</name>
    <name evidence="2" type="ORF">SAMN05216571_103300</name>
</gene>
<accession>A0A1G7QLP6</accession>